<organism evidence="2">
    <name type="scientific">marine sediment metagenome</name>
    <dbReference type="NCBI Taxonomy" id="412755"/>
    <lineage>
        <taxon>unclassified sequences</taxon>
        <taxon>metagenomes</taxon>
        <taxon>ecological metagenomes</taxon>
    </lineage>
</organism>
<feature type="transmembrane region" description="Helical" evidence="1">
    <location>
        <begin position="319"/>
        <end position="339"/>
    </location>
</feature>
<dbReference type="GO" id="GO:0004252">
    <property type="term" value="F:serine-type endopeptidase activity"/>
    <property type="evidence" value="ECO:0007669"/>
    <property type="project" value="InterPro"/>
</dbReference>
<feature type="transmembrane region" description="Helical" evidence="1">
    <location>
        <begin position="245"/>
        <end position="264"/>
    </location>
</feature>
<evidence type="ECO:0008006" key="3">
    <source>
        <dbReference type="Google" id="ProtNLM"/>
    </source>
</evidence>
<feature type="transmembrane region" description="Helical" evidence="1">
    <location>
        <begin position="285"/>
        <end position="307"/>
    </location>
</feature>
<proteinExistence type="predicted"/>
<dbReference type="CDD" id="cd06530">
    <property type="entry name" value="S26_SPase_I"/>
    <property type="match status" value="1"/>
</dbReference>
<dbReference type="EMBL" id="LAZR01002950">
    <property type="protein sequence ID" value="KKN23663.1"/>
    <property type="molecule type" value="Genomic_DNA"/>
</dbReference>
<feature type="transmembrane region" description="Helical" evidence="1">
    <location>
        <begin position="15"/>
        <end position="36"/>
    </location>
</feature>
<sequence>MKSKEKPLKSLKQKIVSVFFVISFSAAGIFLIYFILQVTLNTQMPIVVAVSGSMEPTHKSGDLLFLKGIDPENIKVSDINDTNGDIIVYNAINLWDNAPKTPIAHRVVDKWKTSSGWFFLTKGDANSDVDVASIPETRIIGVVWGRIPYIGIIFTNVNYLILIIIIIITPFILIPIVKTIQKHKNKLVDLNPFLRTYLLELRVRWKRVLFFSIISVVFALLFSSHPPYDLDRFEFFRSKLTYFRFFIIFASCFFFSDIVSSEFAKQTCYIPFPKINKYKLIGGKYIANLSIIILLVILYYLMLNISVMVIYDAVILESYISLGLAIIYTITLSAIILFFSTIIPKVNLTIIIIILIYFLGFPVLEQFLAAINPEIEPIFSLNYIGNLIHHVIPGSLPVGQRWLWVYTDIFNPVKVWLFPAIEVGILIMSFYSVLLFLFTLLALKGKEFV</sequence>
<dbReference type="GO" id="GO:0016020">
    <property type="term" value="C:membrane"/>
    <property type="evidence" value="ECO:0007669"/>
    <property type="project" value="InterPro"/>
</dbReference>
<evidence type="ECO:0000256" key="1">
    <source>
        <dbReference type="SAM" id="Phobius"/>
    </source>
</evidence>
<gene>
    <name evidence="2" type="ORF">LCGC14_0902680</name>
</gene>
<comment type="caution">
    <text evidence="2">The sequence shown here is derived from an EMBL/GenBank/DDBJ whole genome shotgun (WGS) entry which is preliminary data.</text>
</comment>
<dbReference type="InterPro" id="IPR019533">
    <property type="entry name" value="Peptidase_S26"/>
</dbReference>
<feature type="transmembrane region" description="Helical" evidence="1">
    <location>
        <begin position="416"/>
        <end position="443"/>
    </location>
</feature>
<name>A0A0F9S2U4_9ZZZZ</name>
<dbReference type="PANTHER" id="PTHR10806:SF6">
    <property type="entry name" value="SIGNAL PEPTIDASE COMPLEX CATALYTIC SUBUNIT SEC11"/>
    <property type="match status" value="1"/>
</dbReference>
<feature type="transmembrane region" description="Helical" evidence="1">
    <location>
        <begin position="346"/>
        <end position="364"/>
    </location>
</feature>
<keyword evidence="1" id="KW-0812">Transmembrane</keyword>
<dbReference type="GO" id="GO:0006465">
    <property type="term" value="P:signal peptide processing"/>
    <property type="evidence" value="ECO:0007669"/>
    <property type="project" value="InterPro"/>
</dbReference>
<feature type="transmembrane region" description="Helical" evidence="1">
    <location>
        <begin position="208"/>
        <end position="225"/>
    </location>
</feature>
<dbReference type="AlphaFoldDB" id="A0A0F9S2U4"/>
<keyword evidence="1" id="KW-1133">Transmembrane helix</keyword>
<accession>A0A0F9S2U4</accession>
<dbReference type="InterPro" id="IPR001733">
    <property type="entry name" value="Peptidase_S26B"/>
</dbReference>
<protein>
    <recommendedName>
        <fullName evidence="3">Peptidase S26 domain-containing protein</fullName>
    </recommendedName>
</protein>
<keyword evidence="1" id="KW-0472">Membrane</keyword>
<dbReference type="PANTHER" id="PTHR10806">
    <property type="entry name" value="SIGNAL PEPTIDASE COMPLEX CATALYTIC SUBUNIT SEC11"/>
    <property type="match status" value="1"/>
</dbReference>
<evidence type="ECO:0000313" key="2">
    <source>
        <dbReference type="EMBL" id="KKN23663.1"/>
    </source>
</evidence>
<dbReference type="PRINTS" id="PR00728">
    <property type="entry name" value="SIGNALPTASE"/>
</dbReference>
<feature type="transmembrane region" description="Helical" evidence="1">
    <location>
        <begin position="157"/>
        <end position="177"/>
    </location>
</feature>
<dbReference type="NCBIfam" id="TIGR02228">
    <property type="entry name" value="sigpep_I_arch"/>
    <property type="match status" value="1"/>
</dbReference>
<reference evidence="2" key="1">
    <citation type="journal article" date="2015" name="Nature">
        <title>Complex archaea that bridge the gap between prokaryotes and eukaryotes.</title>
        <authorList>
            <person name="Spang A."/>
            <person name="Saw J.H."/>
            <person name="Jorgensen S.L."/>
            <person name="Zaremba-Niedzwiedzka K."/>
            <person name="Martijn J."/>
            <person name="Lind A.E."/>
            <person name="van Eijk R."/>
            <person name="Schleper C."/>
            <person name="Guy L."/>
            <person name="Ettema T.J."/>
        </authorList>
    </citation>
    <scope>NUCLEOTIDE SEQUENCE</scope>
</reference>